<protein>
    <submittedName>
        <fullName evidence="2">Os08g0139600 protein</fullName>
    </submittedName>
</protein>
<sequence length="140" mass="15211">MLSLERREHNSDGRRRMAAEGDHLSTPAEGAPRLAAAPQPKRHHSTEEAAAMAHWRQCHEADAARRVVVVDFVVVAEYLCLGAAFGRHAGNGCAAAAGSLEGRDELPQQAARMEPEEEVPRCVHGFGGDCIQRTNKTPHE</sequence>
<proteinExistence type="predicted"/>
<feature type="region of interest" description="Disordered" evidence="1">
    <location>
        <begin position="1"/>
        <end position="50"/>
    </location>
</feature>
<evidence type="ECO:0000313" key="2">
    <source>
        <dbReference type="EMBL" id="BAT03773.1"/>
    </source>
</evidence>
<evidence type="ECO:0000313" key="3">
    <source>
        <dbReference type="Proteomes" id="UP000059680"/>
    </source>
</evidence>
<dbReference type="PaxDb" id="39947-A0A0P0XBR2"/>
<name>A0A0P0XBR2_ORYSJ</name>
<keyword evidence="3" id="KW-1185">Reference proteome</keyword>
<dbReference type="InParanoid" id="A0A0P0XBR2"/>
<evidence type="ECO:0000256" key="1">
    <source>
        <dbReference type="SAM" id="MobiDB-lite"/>
    </source>
</evidence>
<dbReference type="EMBL" id="AP014964">
    <property type="protein sequence ID" value="BAT03773.1"/>
    <property type="molecule type" value="Genomic_DNA"/>
</dbReference>
<reference evidence="2 3" key="2">
    <citation type="journal article" date="2013" name="Plant Cell Physiol.">
        <title>Rice Annotation Project Database (RAP-DB): an integrative and interactive database for rice genomics.</title>
        <authorList>
            <person name="Sakai H."/>
            <person name="Lee S.S."/>
            <person name="Tanaka T."/>
            <person name="Numa H."/>
            <person name="Kim J."/>
            <person name="Kawahara Y."/>
            <person name="Wakimoto H."/>
            <person name="Yang C.C."/>
            <person name="Iwamoto M."/>
            <person name="Abe T."/>
            <person name="Yamada Y."/>
            <person name="Muto A."/>
            <person name="Inokuchi H."/>
            <person name="Ikemura T."/>
            <person name="Matsumoto T."/>
            <person name="Sasaki T."/>
            <person name="Itoh T."/>
        </authorList>
    </citation>
    <scope>NUCLEOTIDE SEQUENCE [LARGE SCALE GENOMIC DNA]</scope>
    <source>
        <strain evidence="3">cv. Nipponbare</strain>
    </source>
</reference>
<reference evidence="3" key="1">
    <citation type="journal article" date="2005" name="Nature">
        <title>The map-based sequence of the rice genome.</title>
        <authorList>
            <consortium name="International rice genome sequencing project (IRGSP)"/>
            <person name="Matsumoto T."/>
            <person name="Wu J."/>
            <person name="Kanamori H."/>
            <person name="Katayose Y."/>
            <person name="Fujisawa M."/>
            <person name="Namiki N."/>
            <person name="Mizuno H."/>
            <person name="Yamamoto K."/>
            <person name="Antonio B.A."/>
            <person name="Baba T."/>
            <person name="Sakata K."/>
            <person name="Nagamura Y."/>
            <person name="Aoki H."/>
            <person name="Arikawa K."/>
            <person name="Arita K."/>
            <person name="Bito T."/>
            <person name="Chiden Y."/>
            <person name="Fujitsuka N."/>
            <person name="Fukunaka R."/>
            <person name="Hamada M."/>
            <person name="Harada C."/>
            <person name="Hayashi A."/>
            <person name="Hijishita S."/>
            <person name="Honda M."/>
            <person name="Hosokawa S."/>
            <person name="Ichikawa Y."/>
            <person name="Idonuma A."/>
            <person name="Iijima M."/>
            <person name="Ikeda M."/>
            <person name="Ikeno M."/>
            <person name="Ito K."/>
            <person name="Ito S."/>
            <person name="Ito T."/>
            <person name="Ito Y."/>
            <person name="Ito Y."/>
            <person name="Iwabuchi A."/>
            <person name="Kamiya K."/>
            <person name="Karasawa W."/>
            <person name="Kurita K."/>
            <person name="Katagiri S."/>
            <person name="Kikuta A."/>
            <person name="Kobayashi H."/>
            <person name="Kobayashi N."/>
            <person name="Machita K."/>
            <person name="Maehara T."/>
            <person name="Masukawa M."/>
            <person name="Mizubayashi T."/>
            <person name="Mukai Y."/>
            <person name="Nagasaki H."/>
            <person name="Nagata Y."/>
            <person name="Naito S."/>
            <person name="Nakashima M."/>
            <person name="Nakama Y."/>
            <person name="Nakamichi Y."/>
            <person name="Nakamura M."/>
            <person name="Meguro A."/>
            <person name="Negishi M."/>
            <person name="Ohta I."/>
            <person name="Ohta T."/>
            <person name="Okamoto M."/>
            <person name="Ono N."/>
            <person name="Saji S."/>
            <person name="Sakaguchi M."/>
            <person name="Sakai K."/>
            <person name="Shibata M."/>
            <person name="Shimokawa T."/>
            <person name="Song J."/>
            <person name="Takazaki Y."/>
            <person name="Terasawa K."/>
            <person name="Tsugane M."/>
            <person name="Tsuji K."/>
            <person name="Ueda S."/>
            <person name="Waki K."/>
            <person name="Yamagata H."/>
            <person name="Yamamoto M."/>
            <person name="Yamamoto S."/>
            <person name="Yamane H."/>
            <person name="Yoshiki S."/>
            <person name="Yoshihara R."/>
            <person name="Yukawa K."/>
            <person name="Zhong H."/>
            <person name="Yano M."/>
            <person name="Yuan Q."/>
            <person name="Ouyang S."/>
            <person name="Liu J."/>
            <person name="Jones K.M."/>
            <person name="Gansberger K."/>
            <person name="Moffat K."/>
            <person name="Hill J."/>
            <person name="Bera J."/>
            <person name="Fadrosh D."/>
            <person name="Jin S."/>
            <person name="Johri S."/>
            <person name="Kim M."/>
            <person name="Overton L."/>
            <person name="Reardon M."/>
            <person name="Tsitrin T."/>
            <person name="Vuong H."/>
            <person name="Weaver B."/>
            <person name="Ciecko A."/>
            <person name="Tallon L."/>
            <person name="Jackson J."/>
            <person name="Pai G."/>
            <person name="Aken S.V."/>
            <person name="Utterback T."/>
            <person name="Reidmuller S."/>
            <person name="Feldblyum T."/>
            <person name="Hsiao J."/>
            <person name="Zismann V."/>
            <person name="Iobst S."/>
            <person name="de Vazeille A.R."/>
            <person name="Buell C.R."/>
            <person name="Ying K."/>
            <person name="Li Y."/>
            <person name="Lu T."/>
            <person name="Huang Y."/>
            <person name="Zhao Q."/>
            <person name="Feng Q."/>
            <person name="Zhang L."/>
            <person name="Zhu J."/>
            <person name="Weng Q."/>
            <person name="Mu J."/>
            <person name="Lu Y."/>
            <person name="Fan D."/>
            <person name="Liu Y."/>
            <person name="Guan J."/>
            <person name="Zhang Y."/>
            <person name="Yu S."/>
            <person name="Liu X."/>
            <person name="Zhang Y."/>
            <person name="Hong G."/>
            <person name="Han B."/>
            <person name="Choisne N."/>
            <person name="Demange N."/>
            <person name="Orjeda G."/>
            <person name="Samain S."/>
            <person name="Cattolico L."/>
            <person name="Pelletier E."/>
            <person name="Couloux A."/>
            <person name="Segurens B."/>
            <person name="Wincker P."/>
            <person name="D'Hont A."/>
            <person name="Scarpelli C."/>
            <person name="Weissenbach J."/>
            <person name="Salanoubat M."/>
            <person name="Quetier F."/>
            <person name="Yu Y."/>
            <person name="Kim H.R."/>
            <person name="Rambo T."/>
            <person name="Currie J."/>
            <person name="Collura K."/>
            <person name="Luo M."/>
            <person name="Yang T."/>
            <person name="Ammiraju J.S.S."/>
            <person name="Engler F."/>
            <person name="Soderlund C."/>
            <person name="Wing R.A."/>
            <person name="Palmer L.E."/>
            <person name="de la Bastide M."/>
            <person name="Spiegel L."/>
            <person name="Nascimento L."/>
            <person name="Zutavern T."/>
            <person name="O'Shaughnessy A."/>
            <person name="Dike S."/>
            <person name="Dedhia N."/>
            <person name="Preston R."/>
            <person name="Balija V."/>
            <person name="McCombie W.R."/>
            <person name="Chow T."/>
            <person name="Chen H."/>
            <person name="Chung M."/>
            <person name="Chen C."/>
            <person name="Shaw J."/>
            <person name="Wu H."/>
            <person name="Hsiao K."/>
            <person name="Chao Y."/>
            <person name="Chu M."/>
            <person name="Cheng C."/>
            <person name="Hour A."/>
            <person name="Lee P."/>
            <person name="Lin S."/>
            <person name="Lin Y."/>
            <person name="Liou J."/>
            <person name="Liu S."/>
            <person name="Hsing Y."/>
            <person name="Raghuvanshi S."/>
            <person name="Mohanty A."/>
            <person name="Bharti A.K."/>
            <person name="Gaur A."/>
            <person name="Gupta V."/>
            <person name="Kumar D."/>
            <person name="Ravi V."/>
            <person name="Vij S."/>
            <person name="Kapur A."/>
            <person name="Khurana P."/>
            <person name="Khurana P."/>
            <person name="Khurana J.P."/>
            <person name="Tyagi A.K."/>
            <person name="Gaikwad K."/>
            <person name="Singh A."/>
            <person name="Dalal V."/>
            <person name="Srivastava S."/>
            <person name="Dixit A."/>
            <person name="Pal A.K."/>
            <person name="Ghazi I.A."/>
            <person name="Yadav M."/>
            <person name="Pandit A."/>
            <person name="Bhargava A."/>
            <person name="Sureshbabu K."/>
            <person name="Batra K."/>
            <person name="Sharma T.R."/>
            <person name="Mohapatra T."/>
            <person name="Singh N.K."/>
            <person name="Messing J."/>
            <person name="Nelson A.B."/>
            <person name="Fuks G."/>
            <person name="Kavchok S."/>
            <person name="Keizer G."/>
            <person name="Linton E."/>
            <person name="Llaca V."/>
            <person name="Song R."/>
            <person name="Tanyolac B."/>
            <person name="Young S."/>
            <person name="Ho-Il K."/>
            <person name="Hahn J.H."/>
            <person name="Sangsakoo G."/>
            <person name="Vanavichit A."/>
            <person name="de Mattos Luiz.A.T."/>
            <person name="Zimmer P.D."/>
            <person name="Malone G."/>
            <person name="Dellagostin O."/>
            <person name="de Oliveira A.C."/>
            <person name="Bevan M."/>
            <person name="Bancroft I."/>
            <person name="Minx P."/>
            <person name="Cordum H."/>
            <person name="Wilson R."/>
            <person name="Cheng Z."/>
            <person name="Jin W."/>
            <person name="Jiang J."/>
            <person name="Leong S.A."/>
            <person name="Iwama H."/>
            <person name="Gojobori T."/>
            <person name="Itoh T."/>
            <person name="Niimura Y."/>
            <person name="Fujii Y."/>
            <person name="Habara T."/>
            <person name="Sakai H."/>
            <person name="Sato Y."/>
            <person name="Wilson G."/>
            <person name="Kumar K."/>
            <person name="McCouch S."/>
            <person name="Juretic N."/>
            <person name="Hoen D."/>
            <person name="Wright S."/>
            <person name="Bruskiewich R."/>
            <person name="Bureau T."/>
            <person name="Miyao A."/>
            <person name="Hirochika H."/>
            <person name="Nishikawa T."/>
            <person name="Kadowaki K."/>
            <person name="Sugiura M."/>
            <person name="Burr B."/>
            <person name="Sasaki T."/>
        </authorList>
    </citation>
    <scope>NUCLEOTIDE SEQUENCE [LARGE SCALE GENOMIC DNA]</scope>
    <source>
        <strain evidence="3">cv. Nipponbare</strain>
    </source>
</reference>
<accession>A0A0P0XBR2</accession>
<dbReference type="AlphaFoldDB" id="A0A0P0XBR2"/>
<reference evidence="2 3" key="3">
    <citation type="journal article" date="2013" name="Rice">
        <title>Improvement of the Oryza sativa Nipponbare reference genome using next generation sequence and optical map data.</title>
        <authorList>
            <person name="Kawahara Y."/>
            <person name="de la Bastide M."/>
            <person name="Hamilton J.P."/>
            <person name="Kanamori H."/>
            <person name="McCombie W.R."/>
            <person name="Ouyang S."/>
            <person name="Schwartz D.C."/>
            <person name="Tanaka T."/>
            <person name="Wu J."/>
            <person name="Zhou S."/>
            <person name="Childs K.L."/>
            <person name="Davidson R.M."/>
            <person name="Lin H."/>
            <person name="Quesada-Ocampo L."/>
            <person name="Vaillancourt B."/>
            <person name="Sakai H."/>
            <person name="Lee S.S."/>
            <person name="Kim J."/>
            <person name="Numa H."/>
            <person name="Itoh T."/>
            <person name="Buell C.R."/>
            <person name="Matsumoto T."/>
        </authorList>
    </citation>
    <scope>NUCLEOTIDE SEQUENCE [LARGE SCALE GENOMIC DNA]</scope>
    <source>
        <strain evidence="3">cv. Nipponbare</strain>
    </source>
</reference>
<feature type="compositionally biased region" description="Basic and acidic residues" evidence="1">
    <location>
        <begin position="1"/>
        <end position="23"/>
    </location>
</feature>
<dbReference type="Proteomes" id="UP000059680">
    <property type="component" value="Chromosome 8"/>
</dbReference>
<gene>
    <name evidence="2" type="ordered locus">Os08g0139600</name>
    <name evidence="2" type="ORF">OSNPB_080139600</name>
</gene>
<organism evidence="2 3">
    <name type="scientific">Oryza sativa subsp. japonica</name>
    <name type="common">Rice</name>
    <dbReference type="NCBI Taxonomy" id="39947"/>
    <lineage>
        <taxon>Eukaryota</taxon>
        <taxon>Viridiplantae</taxon>
        <taxon>Streptophyta</taxon>
        <taxon>Embryophyta</taxon>
        <taxon>Tracheophyta</taxon>
        <taxon>Spermatophyta</taxon>
        <taxon>Magnoliopsida</taxon>
        <taxon>Liliopsida</taxon>
        <taxon>Poales</taxon>
        <taxon>Poaceae</taxon>
        <taxon>BOP clade</taxon>
        <taxon>Oryzoideae</taxon>
        <taxon>Oryzeae</taxon>
        <taxon>Oryzinae</taxon>
        <taxon>Oryza</taxon>
        <taxon>Oryza sativa</taxon>
    </lineage>
</organism>